<dbReference type="Proteomes" id="UP000198925">
    <property type="component" value="Unassembled WGS sequence"/>
</dbReference>
<sequence>MAPRRRTLTLPAIGLLGACAAPEERADALREAFESSRASLVAIGPASAAPPIVPALARPLPVATNPAAPRPAAAVELLGLGPDLLRRWLGEPAFRRREGSAEIWLYAGPACALDVILYPQAGHLRVAHAAARASGTEARTEAHCLGELAGLSRATGRGA</sequence>
<dbReference type="RefSeq" id="WP_090664728.1">
    <property type="nucleotide sequence ID" value="NZ_FMZX01000020.1"/>
</dbReference>
<evidence type="ECO:0000313" key="1">
    <source>
        <dbReference type="EMBL" id="SDE15000.1"/>
    </source>
</evidence>
<dbReference type="EMBL" id="FMZX01000020">
    <property type="protein sequence ID" value="SDE15000.1"/>
    <property type="molecule type" value="Genomic_DNA"/>
</dbReference>
<dbReference type="PROSITE" id="PS51257">
    <property type="entry name" value="PROKAR_LIPOPROTEIN"/>
    <property type="match status" value="1"/>
</dbReference>
<proteinExistence type="predicted"/>
<organism evidence="1 2">
    <name type="scientific">Belnapia rosea</name>
    <dbReference type="NCBI Taxonomy" id="938405"/>
    <lineage>
        <taxon>Bacteria</taxon>
        <taxon>Pseudomonadati</taxon>
        <taxon>Pseudomonadota</taxon>
        <taxon>Alphaproteobacteria</taxon>
        <taxon>Acetobacterales</taxon>
        <taxon>Roseomonadaceae</taxon>
        <taxon>Belnapia</taxon>
    </lineage>
</organism>
<protein>
    <submittedName>
        <fullName evidence="1">Uncharacterized protein</fullName>
    </submittedName>
</protein>
<reference evidence="1 2" key="1">
    <citation type="submission" date="2016-10" db="EMBL/GenBank/DDBJ databases">
        <authorList>
            <person name="de Groot N.N."/>
        </authorList>
    </citation>
    <scope>NUCLEOTIDE SEQUENCE [LARGE SCALE GENOMIC DNA]</scope>
    <source>
        <strain evidence="1 2">CPCC 100156</strain>
    </source>
</reference>
<name>A0A1G7AJV4_9PROT</name>
<dbReference type="AlphaFoldDB" id="A0A1G7AJV4"/>
<dbReference type="STRING" id="938405.SAMN02927895_04768"/>
<keyword evidence="2" id="KW-1185">Reference proteome</keyword>
<accession>A0A1G7AJV4</accession>
<gene>
    <name evidence="1" type="ORF">SAMN04487779_102023</name>
</gene>
<evidence type="ECO:0000313" key="2">
    <source>
        <dbReference type="Proteomes" id="UP000198925"/>
    </source>
</evidence>